<dbReference type="Proteomes" id="UP001201449">
    <property type="component" value="Unassembled WGS sequence"/>
</dbReference>
<keyword evidence="3" id="KW-0808">Transferase</keyword>
<name>A0ABS9BU82_9BACT</name>
<dbReference type="Pfam" id="PF02397">
    <property type="entry name" value="Bac_transf"/>
    <property type="match status" value="1"/>
</dbReference>
<keyword evidence="4" id="KW-1185">Reference proteome</keyword>
<dbReference type="InterPro" id="IPR003362">
    <property type="entry name" value="Bact_transf"/>
</dbReference>
<evidence type="ECO:0000256" key="1">
    <source>
        <dbReference type="ARBA" id="ARBA00006464"/>
    </source>
</evidence>
<dbReference type="GO" id="GO:0016740">
    <property type="term" value="F:transferase activity"/>
    <property type="evidence" value="ECO:0007669"/>
    <property type="project" value="UniProtKB-KW"/>
</dbReference>
<dbReference type="PANTHER" id="PTHR30576">
    <property type="entry name" value="COLANIC BIOSYNTHESIS UDP-GLUCOSE LIPID CARRIER TRANSFERASE"/>
    <property type="match status" value="1"/>
</dbReference>
<comment type="caution">
    <text evidence="3">The sequence shown here is derived from an EMBL/GenBank/DDBJ whole genome shotgun (WGS) entry which is preliminary data.</text>
</comment>
<dbReference type="PANTHER" id="PTHR30576:SF0">
    <property type="entry name" value="UNDECAPRENYL-PHOSPHATE N-ACETYLGALACTOSAMINYL 1-PHOSPHATE TRANSFERASE-RELATED"/>
    <property type="match status" value="1"/>
</dbReference>
<reference evidence="3 4" key="1">
    <citation type="submission" date="2022-01" db="EMBL/GenBank/DDBJ databases">
        <title>Mariniradius saccharolyticus sp. nov., isolated from sediment of a river.</title>
        <authorList>
            <person name="Liu H."/>
        </authorList>
    </citation>
    <scope>NUCLEOTIDE SEQUENCE [LARGE SCALE GENOMIC DNA]</scope>
    <source>
        <strain evidence="3 4">RY-2</strain>
    </source>
</reference>
<accession>A0ABS9BU82</accession>
<feature type="domain" description="Bacterial sugar transferase" evidence="2">
    <location>
        <begin position="187"/>
        <end position="348"/>
    </location>
</feature>
<dbReference type="RefSeq" id="WP_234861585.1">
    <property type="nucleotide sequence ID" value="NZ_JAKEVZ010000007.1"/>
</dbReference>
<proteinExistence type="inferred from homology"/>
<organism evidence="3 4">
    <name type="scientific">Mariniradius sediminis</name>
    <dbReference type="NCBI Taxonomy" id="2909237"/>
    <lineage>
        <taxon>Bacteria</taxon>
        <taxon>Pseudomonadati</taxon>
        <taxon>Bacteroidota</taxon>
        <taxon>Cytophagia</taxon>
        <taxon>Cytophagales</taxon>
        <taxon>Cyclobacteriaceae</taxon>
        <taxon>Mariniradius</taxon>
    </lineage>
</organism>
<dbReference type="EMBL" id="JAKEVZ010000007">
    <property type="protein sequence ID" value="MCF1751618.1"/>
    <property type="molecule type" value="Genomic_DNA"/>
</dbReference>
<protein>
    <submittedName>
        <fullName evidence="3">Sugar transferase</fullName>
    </submittedName>
</protein>
<evidence type="ECO:0000259" key="2">
    <source>
        <dbReference type="Pfam" id="PF02397"/>
    </source>
</evidence>
<comment type="similarity">
    <text evidence="1">Belongs to the bacterial sugar transferase family.</text>
</comment>
<gene>
    <name evidence="3" type="ORF">L0U89_11095</name>
</gene>
<sequence>MLRGLDIEKIDQLAANPASLQESRFQSEIPEVFADLISAYAADCLRPHFVNVPGTVPASENPDCLVVGFSINHQANNNQLLNTCNAALVHGGIFLGWTETYQTRKASLKNRYAKLMFPVAYAWDAIWHRFLPKVPILGAAHDWAFGSEQRLMSKVEMIGRLYAAGFELLAEKIIDGKQYFVAQKTTAAIQAESPTYAPLVKLKRVGLQGREFHIYKFRTMYPYSEYLQEMVFSQNNLQVGGKFKDDFRISKFGRFLRKIWLDELPMVWNLVRGDIKIVGVRPLSRHYFNLYSEELKTKRTQFRPGLLPPFYADLPKTLEEIMASEMKYLQAYEKSPFKTDMRYFFKILSNIVLRGARSA</sequence>
<evidence type="ECO:0000313" key="4">
    <source>
        <dbReference type="Proteomes" id="UP001201449"/>
    </source>
</evidence>
<evidence type="ECO:0000313" key="3">
    <source>
        <dbReference type="EMBL" id="MCF1751618.1"/>
    </source>
</evidence>